<name>A0A9Q0E7C3_9TELE</name>
<keyword evidence="4" id="KW-1003">Cell membrane</keyword>
<feature type="transmembrane region" description="Helical" evidence="10">
    <location>
        <begin position="368"/>
        <end position="392"/>
    </location>
</feature>
<protein>
    <recommendedName>
        <fullName evidence="2">Protein amnionless</fullName>
    </recommendedName>
</protein>
<dbReference type="EMBL" id="JANIIK010000047">
    <property type="protein sequence ID" value="KAJ3600378.1"/>
    <property type="molecule type" value="Genomic_DNA"/>
</dbReference>
<evidence type="ECO:0000256" key="8">
    <source>
        <dbReference type="ARBA" id="ARBA00022989"/>
    </source>
</evidence>
<evidence type="ECO:0000256" key="6">
    <source>
        <dbReference type="ARBA" id="ARBA00022729"/>
    </source>
</evidence>
<gene>
    <name evidence="12" type="ORF">NHX12_031363</name>
</gene>
<keyword evidence="9 10" id="KW-0472">Membrane</keyword>
<dbReference type="GO" id="GO:0030139">
    <property type="term" value="C:endocytic vesicle"/>
    <property type="evidence" value="ECO:0007669"/>
    <property type="project" value="TreeGrafter"/>
</dbReference>
<comment type="caution">
    <text evidence="12">The sequence shown here is derived from an EMBL/GenBank/DDBJ whole genome shotgun (WGS) entry which is preliminary data.</text>
</comment>
<accession>A0A9Q0E7C3</accession>
<dbReference type="Proteomes" id="UP001148018">
    <property type="component" value="Unassembled WGS sequence"/>
</dbReference>
<sequence length="474" mass="50786">MLTTTATCLLLCLIGETHALYKQWIPDTNYENRTNWMSGVVPCGRDRVVFSARGSVYVETTHSVQEMTLPIDGEFILSSGAGFYIGGPEEPGCGTGEEARFKDSDPRWFDPALWQAAVSREELDNRRFLFSVHEDSVPCEHDDVVFRASTSFRVETTSLDGPVRVKSVSVLGETFNNQSCLDQYLATVSGRLQFHSSNKVIVKGSGCSDPSGCVCGNSANRGLICAVVACPSLTCVKPLRPAGHCCDVCGALVTLQYSLVFNLESYRGQLQDLSQAQPVYETVQVGVSKVSQPRYFLGTPLRVGARQVIQLVLLDDEAAPQSGRLAERLARDILEDIRANGTGIGITEAELQASSGGSGGVDLPGTNVGVVVGAVFGVLALSALVGVGVILVRKGHIRMPSMPSLGGMRSNPDGGCLDLGGPLDSGYDNPMFDDPTLMPGIYGAEMNPISLTHSGVHFVNPVYDDHHETDFTMA</sequence>
<evidence type="ECO:0000256" key="4">
    <source>
        <dbReference type="ARBA" id="ARBA00022475"/>
    </source>
</evidence>
<keyword evidence="7" id="KW-0653">Protein transport</keyword>
<dbReference type="AlphaFoldDB" id="A0A9Q0E7C3"/>
<reference evidence="12" key="1">
    <citation type="submission" date="2022-07" db="EMBL/GenBank/DDBJ databases">
        <title>Chromosome-level genome of Muraenolepis orangiensis.</title>
        <authorList>
            <person name="Kim J."/>
        </authorList>
    </citation>
    <scope>NUCLEOTIDE SEQUENCE</scope>
    <source>
        <strain evidence="12">KU_S4_2022</strain>
        <tissue evidence="12">Muscle</tissue>
    </source>
</reference>
<feature type="signal peptide" evidence="11">
    <location>
        <begin position="1"/>
        <end position="19"/>
    </location>
</feature>
<evidence type="ECO:0000313" key="12">
    <source>
        <dbReference type="EMBL" id="KAJ3600378.1"/>
    </source>
</evidence>
<evidence type="ECO:0000256" key="3">
    <source>
        <dbReference type="ARBA" id="ARBA00022448"/>
    </source>
</evidence>
<feature type="chain" id="PRO_5040339947" description="Protein amnionless" evidence="11">
    <location>
        <begin position="20"/>
        <end position="474"/>
    </location>
</feature>
<dbReference type="GO" id="GO:0015031">
    <property type="term" value="P:protein transport"/>
    <property type="evidence" value="ECO:0007669"/>
    <property type="project" value="UniProtKB-KW"/>
</dbReference>
<keyword evidence="5 10" id="KW-0812">Transmembrane</keyword>
<dbReference type="GO" id="GO:0006898">
    <property type="term" value="P:receptor-mediated endocytosis"/>
    <property type="evidence" value="ECO:0007669"/>
    <property type="project" value="TreeGrafter"/>
</dbReference>
<keyword evidence="6 11" id="KW-0732">Signal</keyword>
<dbReference type="GO" id="GO:0016324">
    <property type="term" value="C:apical plasma membrane"/>
    <property type="evidence" value="ECO:0007669"/>
    <property type="project" value="TreeGrafter"/>
</dbReference>
<evidence type="ECO:0000256" key="7">
    <source>
        <dbReference type="ARBA" id="ARBA00022927"/>
    </source>
</evidence>
<evidence type="ECO:0000256" key="10">
    <source>
        <dbReference type="SAM" id="Phobius"/>
    </source>
</evidence>
<dbReference type="Pfam" id="PF14828">
    <property type="entry name" value="Amnionless"/>
    <property type="match status" value="1"/>
</dbReference>
<evidence type="ECO:0000256" key="5">
    <source>
        <dbReference type="ARBA" id="ARBA00022692"/>
    </source>
</evidence>
<dbReference type="InterPro" id="IPR026112">
    <property type="entry name" value="AMN"/>
</dbReference>
<keyword evidence="3" id="KW-0813">Transport</keyword>
<dbReference type="PANTHER" id="PTHR14995">
    <property type="entry name" value="AMNIONLESS"/>
    <property type="match status" value="1"/>
</dbReference>
<keyword evidence="8 10" id="KW-1133">Transmembrane helix</keyword>
<proteinExistence type="predicted"/>
<evidence type="ECO:0000313" key="13">
    <source>
        <dbReference type="Proteomes" id="UP001148018"/>
    </source>
</evidence>
<keyword evidence="13" id="KW-1185">Reference proteome</keyword>
<evidence type="ECO:0000256" key="9">
    <source>
        <dbReference type="ARBA" id="ARBA00023136"/>
    </source>
</evidence>
<organism evidence="12 13">
    <name type="scientific">Muraenolepis orangiensis</name>
    <name type="common">Patagonian moray cod</name>
    <dbReference type="NCBI Taxonomy" id="630683"/>
    <lineage>
        <taxon>Eukaryota</taxon>
        <taxon>Metazoa</taxon>
        <taxon>Chordata</taxon>
        <taxon>Craniata</taxon>
        <taxon>Vertebrata</taxon>
        <taxon>Euteleostomi</taxon>
        <taxon>Actinopterygii</taxon>
        <taxon>Neopterygii</taxon>
        <taxon>Teleostei</taxon>
        <taxon>Neoteleostei</taxon>
        <taxon>Acanthomorphata</taxon>
        <taxon>Zeiogadaria</taxon>
        <taxon>Gadariae</taxon>
        <taxon>Gadiformes</taxon>
        <taxon>Muraenolepidoidei</taxon>
        <taxon>Muraenolepididae</taxon>
        <taxon>Muraenolepis</taxon>
    </lineage>
</organism>
<evidence type="ECO:0000256" key="1">
    <source>
        <dbReference type="ARBA" id="ARBA00004251"/>
    </source>
</evidence>
<evidence type="ECO:0000256" key="2">
    <source>
        <dbReference type="ARBA" id="ARBA00021200"/>
    </source>
</evidence>
<comment type="subcellular location">
    <subcellularLocation>
        <location evidence="1">Cell membrane</location>
        <topology evidence="1">Single-pass type I membrane protein</topology>
    </subcellularLocation>
</comment>
<dbReference type="OrthoDB" id="10067964at2759"/>
<evidence type="ECO:0000256" key="11">
    <source>
        <dbReference type="SAM" id="SignalP"/>
    </source>
</evidence>
<dbReference type="PANTHER" id="PTHR14995:SF2">
    <property type="entry name" value="PROTEIN AMNIONLESS"/>
    <property type="match status" value="1"/>
</dbReference>